<dbReference type="Pfam" id="PF07992">
    <property type="entry name" value="Pyr_redox_2"/>
    <property type="match status" value="1"/>
</dbReference>
<comment type="cofactor">
    <cofactor evidence="1">
        <name>FAD</name>
        <dbReference type="ChEBI" id="CHEBI:57692"/>
    </cofactor>
</comment>
<reference evidence="6 7" key="1">
    <citation type="submission" date="2016-08" db="EMBL/GenBank/DDBJ databases">
        <title>Genome of Bacillus solimangrovi GH2-4.</title>
        <authorList>
            <person name="Lim S."/>
            <person name="Kim B.-C."/>
        </authorList>
    </citation>
    <scope>NUCLEOTIDE SEQUENCE [LARGE SCALE GENOMIC DNA]</scope>
    <source>
        <strain evidence="6 7">GH2-4</strain>
    </source>
</reference>
<protein>
    <recommendedName>
        <fullName evidence="5">FAD/NAD(P)-binding domain-containing protein</fullName>
    </recommendedName>
</protein>
<feature type="domain" description="FAD/NAD(P)-binding" evidence="5">
    <location>
        <begin position="7"/>
        <end position="286"/>
    </location>
</feature>
<dbReference type="AlphaFoldDB" id="A0A1E5LF63"/>
<dbReference type="InterPro" id="IPR036188">
    <property type="entry name" value="FAD/NAD-bd_sf"/>
</dbReference>
<dbReference type="Proteomes" id="UP000095209">
    <property type="component" value="Unassembled WGS sequence"/>
</dbReference>
<dbReference type="InterPro" id="IPR023753">
    <property type="entry name" value="FAD/NAD-binding_dom"/>
</dbReference>
<proteinExistence type="predicted"/>
<keyword evidence="4" id="KW-0560">Oxidoreductase</keyword>
<dbReference type="STRING" id="1305675.BFG57_01435"/>
<dbReference type="InterPro" id="IPR050097">
    <property type="entry name" value="Ferredoxin-NADP_redctase_2"/>
</dbReference>
<dbReference type="PRINTS" id="PR00368">
    <property type="entry name" value="FADPNR"/>
</dbReference>
<comment type="subunit">
    <text evidence="2">Homodimer.</text>
</comment>
<keyword evidence="7" id="KW-1185">Reference proteome</keyword>
<evidence type="ECO:0000256" key="2">
    <source>
        <dbReference type="ARBA" id="ARBA00011738"/>
    </source>
</evidence>
<dbReference type="GO" id="GO:0016491">
    <property type="term" value="F:oxidoreductase activity"/>
    <property type="evidence" value="ECO:0007669"/>
    <property type="project" value="UniProtKB-KW"/>
</dbReference>
<comment type="caution">
    <text evidence="6">The sequence shown here is derived from an EMBL/GenBank/DDBJ whole genome shotgun (WGS) entry which is preliminary data.</text>
</comment>
<evidence type="ECO:0000313" key="7">
    <source>
        <dbReference type="Proteomes" id="UP000095209"/>
    </source>
</evidence>
<evidence type="ECO:0000256" key="3">
    <source>
        <dbReference type="ARBA" id="ARBA00022630"/>
    </source>
</evidence>
<dbReference type="SUPFAM" id="SSF51905">
    <property type="entry name" value="FAD/NAD(P)-binding domain"/>
    <property type="match status" value="1"/>
</dbReference>
<evidence type="ECO:0000259" key="5">
    <source>
        <dbReference type="Pfam" id="PF07992"/>
    </source>
</evidence>
<dbReference type="RefSeq" id="WP_069717138.1">
    <property type="nucleotide sequence ID" value="NZ_MJEH01000022.1"/>
</dbReference>
<organism evidence="6 7">
    <name type="scientific">Bacillus solimangrovi</name>
    <dbReference type="NCBI Taxonomy" id="1305675"/>
    <lineage>
        <taxon>Bacteria</taxon>
        <taxon>Bacillati</taxon>
        <taxon>Bacillota</taxon>
        <taxon>Bacilli</taxon>
        <taxon>Bacillales</taxon>
        <taxon>Bacillaceae</taxon>
        <taxon>Bacillus</taxon>
    </lineage>
</organism>
<dbReference type="Gene3D" id="3.50.50.60">
    <property type="entry name" value="FAD/NAD(P)-binding domain"/>
    <property type="match status" value="2"/>
</dbReference>
<evidence type="ECO:0000256" key="1">
    <source>
        <dbReference type="ARBA" id="ARBA00001974"/>
    </source>
</evidence>
<accession>A0A1E5LF63</accession>
<dbReference type="PANTHER" id="PTHR48105">
    <property type="entry name" value="THIOREDOXIN REDUCTASE 1-RELATED-RELATED"/>
    <property type="match status" value="1"/>
</dbReference>
<dbReference type="EMBL" id="MJEH01000022">
    <property type="protein sequence ID" value="OEH92696.1"/>
    <property type="molecule type" value="Genomic_DNA"/>
</dbReference>
<sequence>MKVANYFDVAIIGGGPAGLSAALILGRANRRVLLIDEGKPRNRVTYESHGFLTQDSVKPAQIRQIAQTQLEKYNNIIYKSDVAIDINNTNNHFEILTMKNDVFNVRKVIFSTGVKDKYPPIVGFEDIYGYSAFLCPYCDGWEHRNKPFAVLGSTNKMYDYTKEISNWSHDTILFTNGQSGLTFEQEQDLNLHGIQVIKKPIQAFQNKERMLQEIVLDDGSTIARQVLFIQHIDIEQATALPSKLGIKLNEKRAFETERHGKTNIYGIYIIGDAKNIFSGVMKAGYEGLEAAEVINAELIEEDWKQQSADR</sequence>
<evidence type="ECO:0000256" key="4">
    <source>
        <dbReference type="ARBA" id="ARBA00023002"/>
    </source>
</evidence>
<evidence type="ECO:0000313" key="6">
    <source>
        <dbReference type="EMBL" id="OEH92696.1"/>
    </source>
</evidence>
<gene>
    <name evidence="6" type="ORF">BFG57_01435</name>
</gene>
<dbReference type="OrthoDB" id="9806179at2"/>
<keyword evidence="3" id="KW-0285">Flavoprotein</keyword>
<name>A0A1E5LF63_9BACI</name>
<dbReference type="PRINTS" id="PR00469">
    <property type="entry name" value="PNDRDTASEII"/>
</dbReference>